<dbReference type="SUPFAM" id="SSF53335">
    <property type="entry name" value="S-adenosyl-L-methionine-dependent methyltransferases"/>
    <property type="match status" value="1"/>
</dbReference>
<dbReference type="AlphaFoldDB" id="A0A8T3YIK5"/>
<feature type="domain" description="Methyltransferase small" evidence="6">
    <location>
        <begin position="52"/>
        <end position="180"/>
    </location>
</feature>
<feature type="region of interest" description="Disordered" evidence="5">
    <location>
        <begin position="1"/>
        <end position="23"/>
    </location>
</feature>
<dbReference type="GO" id="GO:0035657">
    <property type="term" value="C:eRF1 methyltransferase complex"/>
    <property type="evidence" value="ECO:0007669"/>
    <property type="project" value="TreeGrafter"/>
</dbReference>
<dbReference type="PROSITE" id="PS00092">
    <property type="entry name" value="N6_MTASE"/>
    <property type="match status" value="1"/>
</dbReference>
<gene>
    <name evidence="7" type="ORF">HY544_01120</name>
</gene>
<dbReference type="GO" id="GO:0032259">
    <property type="term" value="P:methylation"/>
    <property type="evidence" value="ECO:0007669"/>
    <property type="project" value="UniProtKB-KW"/>
</dbReference>
<dbReference type="NCBIfam" id="TIGR00537">
    <property type="entry name" value="hemK_rel_arch"/>
    <property type="match status" value="1"/>
</dbReference>
<evidence type="ECO:0000256" key="1">
    <source>
        <dbReference type="ARBA" id="ARBA00006149"/>
    </source>
</evidence>
<dbReference type="EMBL" id="JACQPB010000015">
    <property type="protein sequence ID" value="MBI4210093.1"/>
    <property type="molecule type" value="Genomic_DNA"/>
</dbReference>
<evidence type="ECO:0000313" key="7">
    <source>
        <dbReference type="EMBL" id="MBI4210093.1"/>
    </source>
</evidence>
<evidence type="ECO:0000313" key="8">
    <source>
        <dbReference type="Proteomes" id="UP000732298"/>
    </source>
</evidence>
<dbReference type="InterPro" id="IPR052190">
    <property type="entry name" value="Euk-Arch_PrmC-MTase"/>
</dbReference>
<accession>A0A8T3YIK5</accession>
<dbReference type="GO" id="GO:0003676">
    <property type="term" value="F:nucleic acid binding"/>
    <property type="evidence" value="ECO:0007669"/>
    <property type="project" value="InterPro"/>
</dbReference>
<organism evidence="7 8">
    <name type="scientific">Candidatus Iainarchaeum sp</name>
    <dbReference type="NCBI Taxonomy" id="3101447"/>
    <lineage>
        <taxon>Archaea</taxon>
        <taxon>Candidatus Iainarchaeota</taxon>
        <taxon>Candidatus Iainarchaeia</taxon>
        <taxon>Candidatus Iainarchaeales</taxon>
        <taxon>Candidatus Iainarchaeaceae</taxon>
        <taxon>Candidatus Iainarchaeum</taxon>
    </lineage>
</organism>
<dbReference type="PANTHER" id="PTHR45875">
    <property type="entry name" value="METHYLTRANSFERASE N6AMT1"/>
    <property type="match status" value="1"/>
</dbReference>
<sequence>MPDTRTARHHAGSGTAEGLTAKRGQKPGTAEFLFSGKTFSCPESVYFPSEDSCFLAETVKVKKGASAIDMGCGTGIQAVNALMKGASGVLCLDINDDALAAAASNCAKAGFHGKAEVRKSDLFGNCPEKADLIIFNPPYVPSDGIKYAELDGGKKGREVLDRLLMQLPAHLNAHGEAWFLQTDINCHSQTGKTLKRLGLGFEIASRKRIFFEELAVYRCWKTK</sequence>
<keyword evidence="2 7" id="KW-0489">Methyltransferase</keyword>
<comment type="caution">
    <text evidence="7">The sequence shown here is derived from an EMBL/GenBank/DDBJ whole genome shotgun (WGS) entry which is preliminary data.</text>
</comment>
<dbReference type="InterPro" id="IPR004557">
    <property type="entry name" value="PrmC-related"/>
</dbReference>
<keyword evidence="3" id="KW-0808">Transferase</keyword>
<keyword evidence="4" id="KW-0949">S-adenosyl-L-methionine</keyword>
<dbReference type="CDD" id="cd02440">
    <property type="entry name" value="AdoMet_MTases"/>
    <property type="match status" value="1"/>
</dbReference>
<dbReference type="InterPro" id="IPR007848">
    <property type="entry name" value="Small_mtfrase_dom"/>
</dbReference>
<protein>
    <submittedName>
        <fullName evidence="7">Methyltransferase</fullName>
    </submittedName>
</protein>
<evidence type="ECO:0000259" key="6">
    <source>
        <dbReference type="Pfam" id="PF05175"/>
    </source>
</evidence>
<dbReference type="Gene3D" id="3.40.50.150">
    <property type="entry name" value="Vaccinia Virus protein VP39"/>
    <property type="match status" value="1"/>
</dbReference>
<dbReference type="Proteomes" id="UP000732298">
    <property type="component" value="Unassembled WGS sequence"/>
</dbReference>
<proteinExistence type="inferred from homology"/>
<comment type="similarity">
    <text evidence="1">Belongs to the eukaryotic/archaeal PrmC-related family.</text>
</comment>
<evidence type="ECO:0000256" key="4">
    <source>
        <dbReference type="ARBA" id="ARBA00022691"/>
    </source>
</evidence>
<reference evidence="7" key="1">
    <citation type="submission" date="2020-07" db="EMBL/GenBank/DDBJ databases">
        <title>Huge and variable diversity of episymbiotic CPR bacteria and DPANN archaea in groundwater ecosystems.</title>
        <authorList>
            <person name="He C.Y."/>
            <person name="Keren R."/>
            <person name="Whittaker M."/>
            <person name="Farag I.F."/>
            <person name="Doudna J."/>
            <person name="Cate J.H.D."/>
            <person name="Banfield J.F."/>
        </authorList>
    </citation>
    <scope>NUCLEOTIDE SEQUENCE</scope>
    <source>
        <strain evidence="7">NC_groundwater_1296_Ag_S-0.2um_52_80</strain>
    </source>
</reference>
<dbReference type="InterPro" id="IPR029063">
    <property type="entry name" value="SAM-dependent_MTases_sf"/>
</dbReference>
<dbReference type="Pfam" id="PF05175">
    <property type="entry name" value="MTS"/>
    <property type="match status" value="1"/>
</dbReference>
<evidence type="ECO:0000256" key="3">
    <source>
        <dbReference type="ARBA" id="ARBA00022679"/>
    </source>
</evidence>
<dbReference type="InterPro" id="IPR002052">
    <property type="entry name" value="DNA_methylase_N6_adenine_CS"/>
</dbReference>
<dbReference type="GO" id="GO:0008757">
    <property type="term" value="F:S-adenosylmethionine-dependent methyltransferase activity"/>
    <property type="evidence" value="ECO:0007669"/>
    <property type="project" value="TreeGrafter"/>
</dbReference>
<evidence type="ECO:0000256" key="5">
    <source>
        <dbReference type="SAM" id="MobiDB-lite"/>
    </source>
</evidence>
<name>A0A8T3YIK5_9ARCH</name>
<dbReference type="PANTHER" id="PTHR45875:SF1">
    <property type="entry name" value="METHYLTRANSFERASE N6AMT1"/>
    <property type="match status" value="1"/>
</dbReference>
<dbReference type="GO" id="GO:0008276">
    <property type="term" value="F:protein methyltransferase activity"/>
    <property type="evidence" value="ECO:0007669"/>
    <property type="project" value="TreeGrafter"/>
</dbReference>
<evidence type="ECO:0000256" key="2">
    <source>
        <dbReference type="ARBA" id="ARBA00022603"/>
    </source>
</evidence>